<dbReference type="PROSITE" id="PS50902">
    <property type="entry name" value="FLAVODOXIN_LIKE"/>
    <property type="match status" value="1"/>
</dbReference>
<dbReference type="AlphaFoldDB" id="A0A4R4UAB5"/>
<comment type="caution">
    <text evidence="2">The sequence shown here is derived from an EMBL/GenBank/DDBJ whole genome shotgun (WGS) entry which is preliminary data.</text>
</comment>
<reference evidence="2 3" key="1">
    <citation type="submission" date="2019-03" db="EMBL/GenBank/DDBJ databases">
        <title>Draft genome sequences of novel Actinobacteria.</title>
        <authorList>
            <person name="Sahin N."/>
            <person name="Ay H."/>
            <person name="Saygin H."/>
        </authorList>
    </citation>
    <scope>NUCLEOTIDE SEQUENCE [LARGE SCALE GENOMIC DNA]</scope>
    <source>
        <strain evidence="2 3">KC310</strain>
    </source>
</reference>
<sequence length="193" mass="20470">MMTLVAVAYHSGYGHTARLAEAVRTGATAVTGVKAETVPVNGITEEQWSILDAADAIIFGTPTYMGSASPDFHTFARDSVSRWQEQAWEGKLAAGFTNSGSKSGDKLHTLEYLALLAAQHGMLWVSLGLKSGWNASTASEHDLNRLGVWLGAAAQSNIDEGPDLMHDSDLRTAQHLGTRVAEYAALLTAAKAA</sequence>
<dbReference type="InterPro" id="IPR008254">
    <property type="entry name" value="Flavodoxin/NO_synth"/>
</dbReference>
<evidence type="ECO:0000259" key="1">
    <source>
        <dbReference type="PROSITE" id="PS50902"/>
    </source>
</evidence>
<protein>
    <submittedName>
        <fullName evidence="2">Flavodoxin family protein</fullName>
    </submittedName>
</protein>
<dbReference type="GO" id="GO:0003955">
    <property type="term" value="F:NAD(P)H dehydrogenase (quinone) activity"/>
    <property type="evidence" value="ECO:0007669"/>
    <property type="project" value="TreeGrafter"/>
</dbReference>
<proteinExistence type="predicted"/>
<evidence type="ECO:0000313" key="2">
    <source>
        <dbReference type="EMBL" id="TDC88331.1"/>
    </source>
</evidence>
<evidence type="ECO:0000313" key="3">
    <source>
        <dbReference type="Proteomes" id="UP000295258"/>
    </source>
</evidence>
<feature type="domain" description="Flavodoxin-like" evidence="1">
    <location>
        <begin position="5"/>
        <end position="154"/>
    </location>
</feature>
<dbReference type="InterPro" id="IPR005025">
    <property type="entry name" value="FMN_Rdtase-like_dom"/>
</dbReference>
<organism evidence="2 3">
    <name type="scientific">Nonomuraea deserti</name>
    <dbReference type="NCBI Taxonomy" id="1848322"/>
    <lineage>
        <taxon>Bacteria</taxon>
        <taxon>Bacillati</taxon>
        <taxon>Actinomycetota</taxon>
        <taxon>Actinomycetes</taxon>
        <taxon>Streptosporangiales</taxon>
        <taxon>Streptosporangiaceae</taxon>
        <taxon>Nonomuraea</taxon>
    </lineage>
</organism>
<dbReference type="InterPro" id="IPR029039">
    <property type="entry name" value="Flavoprotein-like_sf"/>
</dbReference>
<dbReference type="EMBL" id="SMKO01000251">
    <property type="protein sequence ID" value="TDC88331.1"/>
    <property type="molecule type" value="Genomic_DNA"/>
</dbReference>
<dbReference type="Gene3D" id="3.40.50.360">
    <property type="match status" value="1"/>
</dbReference>
<gene>
    <name evidence="2" type="ORF">E1292_45740</name>
</gene>
<dbReference type="Pfam" id="PF03358">
    <property type="entry name" value="FMN_red"/>
    <property type="match status" value="1"/>
</dbReference>
<dbReference type="GO" id="GO:0010181">
    <property type="term" value="F:FMN binding"/>
    <property type="evidence" value="ECO:0007669"/>
    <property type="project" value="InterPro"/>
</dbReference>
<dbReference type="GO" id="GO:0016020">
    <property type="term" value="C:membrane"/>
    <property type="evidence" value="ECO:0007669"/>
    <property type="project" value="TreeGrafter"/>
</dbReference>
<dbReference type="RefSeq" id="WP_132606060.1">
    <property type="nucleotide sequence ID" value="NZ_SMKO01000251.1"/>
</dbReference>
<dbReference type="PANTHER" id="PTHR30546">
    <property type="entry name" value="FLAVODOXIN-RELATED PROTEIN WRBA-RELATED"/>
    <property type="match status" value="1"/>
</dbReference>
<dbReference type="PANTHER" id="PTHR30546:SF23">
    <property type="entry name" value="FLAVOPROTEIN-LIKE PROTEIN YCP4-RELATED"/>
    <property type="match status" value="1"/>
</dbReference>
<name>A0A4R4UAB5_9ACTN</name>
<keyword evidence="3" id="KW-1185">Reference proteome</keyword>
<accession>A0A4R4UAB5</accession>
<dbReference type="Proteomes" id="UP000295258">
    <property type="component" value="Unassembled WGS sequence"/>
</dbReference>
<dbReference type="SUPFAM" id="SSF52218">
    <property type="entry name" value="Flavoproteins"/>
    <property type="match status" value="1"/>
</dbReference>